<dbReference type="GO" id="GO:0006261">
    <property type="term" value="P:DNA-templated DNA replication"/>
    <property type="evidence" value="ECO:0007669"/>
    <property type="project" value="TreeGrafter"/>
</dbReference>
<comment type="catalytic activity">
    <reaction evidence="7">
        <text>DNA(n) + a 2'-deoxyribonucleoside 5'-triphosphate = DNA(n+1) + diphosphate</text>
        <dbReference type="Rhea" id="RHEA:22508"/>
        <dbReference type="Rhea" id="RHEA-COMP:17339"/>
        <dbReference type="Rhea" id="RHEA-COMP:17340"/>
        <dbReference type="ChEBI" id="CHEBI:33019"/>
        <dbReference type="ChEBI" id="CHEBI:61560"/>
        <dbReference type="ChEBI" id="CHEBI:173112"/>
        <dbReference type="EC" id="2.7.7.7"/>
    </reaction>
</comment>
<organism evidence="9">
    <name type="scientific">marine sediment metagenome</name>
    <dbReference type="NCBI Taxonomy" id="412755"/>
    <lineage>
        <taxon>unclassified sequences</taxon>
        <taxon>metagenomes</taxon>
        <taxon>ecological metagenomes</taxon>
    </lineage>
</organism>
<dbReference type="InterPro" id="IPR006134">
    <property type="entry name" value="DNA-dir_DNA_pol_B_multi_dom"/>
</dbReference>
<dbReference type="InterPro" id="IPR006172">
    <property type="entry name" value="DNA-dir_DNA_pol_B"/>
</dbReference>
<feature type="domain" description="DNA-directed DNA polymerase family B multifunctional" evidence="8">
    <location>
        <begin position="2"/>
        <end position="236"/>
    </location>
</feature>
<evidence type="ECO:0000259" key="8">
    <source>
        <dbReference type="Pfam" id="PF00136"/>
    </source>
</evidence>
<evidence type="ECO:0000256" key="4">
    <source>
        <dbReference type="ARBA" id="ARBA00022695"/>
    </source>
</evidence>
<dbReference type="GO" id="GO:0000166">
    <property type="term" value="F:nucleotide binding"/>
    <property type="evidence" value="ECO:0007669"/>
    <property type="project" value="InterPro"/>
</dbReference>
<comment type="caution">
    <text evidence="9">The sequence shown here is derived from an EMBL/GenBank/DDBJ whole genome shotgun (WGS) entry which is preliminary data.</text>
</comment>
<dbReference type="EC" id="2.7.7.7" evidence="2"/>
<evidence type="ECO:0000313" key="9">
    <source>
        <dbReference type="EMBL" id="GAH49561.1"/>
    </source>
</evidence>
<evidence type="ECO:0000256" key="7">
    <source>
        <dbReference type="ARBA" id="ARBA00049244"/>
    </source>
</evidence>
<gene>
    <name evidence="9" type="ORF">S03H2_37565</name>
</gene>
<keyword evidence="4" id="KW-0548">Nucleotidyltransferase</keyword>
<keyword evidence="3" id="KW-0808">Transferase</keyword>
<proteinExistence type="inferred from homology"/>
<dbReference type="GO" id="GO:0003887">
    <property type="term" value="F:DNA-directed DNA polymerase activity"/>
    <property type="evidence" value="ECO:0007669"/>
    <property type="project" value="UniProtKB-KW"/>
</dbReference>
<dbReference type="SUPFAM" id="SSF56672">
    <property type="entry name" value="DNA/RNA polymerases"/>
    <property type="match status" value="1"/>
</dbReference>
<dbReference type="InterPro" id="IPR050240">
    <property type="entry name" value="DNA_pol_type-B"/>
</dbReference>
<evidence type="ECO:0000256" key="2">
    <source>
        <dbReference type="ARBA" id="ARBA00012417"/>
    </source>
</evidence>
<comment type="similarity">
    <text evidence="1">Belongs to the DNA polymerase type-B family.</text>
</comment>
<keyword evidence="6" id="KW-0238">DNA-binding</keyword>
<dbReference type="PRINTS" id="PR00106">
    <property type="entry name" value="DNAPOLB"/>
</dbReference>
<dbReference type="PANTHER" id="PTHR10322">
    <property type="entry name" value="DNA POLYMERASE CATALYTIC SUBUNIT"/>
    <property type="match status" value="1"/>
</dbReference>
<evidence type="ECO:0000256" key="3">
    <source>
        <dbReference type="ARBA" id="ARBA00022679"/>
    </source>
</evidence>
<dbReference type="PROSITE" id="PS00116">
    <property type="entry name" value="DNA_POLYMERASE_B"/>
    <property type="match status" value="1"/>
</dbReference>
<reference evidence="9" key="1">
    <citation type="journal article" date="2014" name="Front. Microbiol.">
        <title>High frequency of phylogenetically diverse reductive dehalogenase-homologous genes in deep subseafloor sedimentary metagenomes.</title>
        <authorList>
            <person name="Kawai M."/>
            <person name="Futagami T."/>
            <person name="Toyoda A."/>
            <person name="Takaki Y."/>
            <person name="Nishi S."/>
            <person name="Hori S."/>
            <person name="Arai W."/>
            <person name="Tsubouchi T."/>
            <person name="Morono Y."/>
            <person name="Uchiyama I."/>
            <person name="Ito T."/>
            <person name="Fujiyama A."/>
            <person name="Inagaki F."/>
            <person name="Takami H."/>
        </authorList>
    </citation>
    <scope>NUCLEOTIDE SEQUENCE</scope>
    <source>
        <strain evidence="9">Expedition CK06-06</strain>
    </source>
</reference>
<dbReference type="InterPro" id="IPR043502">
    <property type="entry name" value="DNA/RNA_pol_sf"/>
</dbReference>
<dbReference type="Pfam" id="PF00136">
    <property type="entry name" value="DNA_pol_B"/>
    <property type="match status" value="1"/>
</dbReference>
<dbReference type="Gene3D" id="1.10.132.60">
    <property type="entry name" value="DNA polymerase family B, C-terminal domain"/>
    <property type="match status" value="1"/>
</dbReference>
<evidence type="ECO:0000256" key="5">
    <source>
        <dbReference type="ARBA" id="ARBA00022932"/>
    </source>
</evidence>
<dbReference type="InterPro" id="IPR017964">
    <property type="entry name" value="DNA-dir_DNA_pol_B_CS"/>
</dbReference>
<dbReference type="PANTHER" id="PTHR10322:SF23">
    <property type="entry name" value="DNA POLYMERASE DELTA CATALYTIC SUBUNIT"/>
    <property type="match status" value="1"/>
</dbReference>
<dbReference type="InterPro" id="IPR042087">
    <property type="entry name" value="DNA_pol_B_thumb"/>
</dbReference>
<keyword evidence="5" id="KW-0239">DNA-directed DNA polymerase</keyword>
<dbReference type="AlphaFoldDB" id="X1FV99"/>
<feature type="non-terminal residue" evidence="9">
    <location>
        <position position="237"/>
    </location>
</feature>
<dbReference type="Gene3D" id="3.90.1600.10">
    <property type="entry name" value="Palm domain of DNA polymerase"/>
    <property type="match status" value="1"/>
</dbReference>
<accession>X1FV99</accession>
<dbReference type="GO" id="GO:0003677">
    <property type="term" value="F:DNA binding"/>
    <property type="evidence" value="ECO:0007669"/>
    <property type="project" value="UniProtKB-KW"/>
</dbReference>
<evidence type="ECO:0000256" key="6">
    <source>
        <dbReference type="ARBA" id="ARBA00023125"/>
    </source>
</evidence>
<dbReference type="EMBL" id="BARU01023129">
    <property type="protein sequence ID" value="GAH49561.1"/>
    <property type="molecule type" value="Genomic_DNA"/>
</dbReference>
<evidence type="ECO:0000256" key="1">
    <source>
        <dbReference type="ARBA" id="ARBA00005755"/>
    </source>
</evidence>
<name>X1FV99_9ZZZZ</name>
<dbReference type="InterPro" id="IPR023211">
    <property type="entry name" value="DNA_pol_palm_dom_sf"/>
</dbReference>
<sequence length="237" mass="27415">MKQELKKHARGSKEYRSLDAQQTALKIIANSFYGMLGYPRARWYFKQCAESVTSFGRYYIRQMIEMAKDFGLEAIYGDTDSLFCKLNGKRREDAMRFLKQVNESLPGIIELEFEGFYPRGVFVTKKRYAMIDEEGRMVVKGLEFVRRDWAALAKKTQEEVLRAILKDGSPKKAAELIRKTTRDVLDGRASLDDLVIYTRLKMPIESYRSIGPHVVAAKRLREMGREVEPGMVIAYIE</sequence>
<protein>
    <recommendedName>
        <fullName evidence="2">DNA-directed DNA polymerase</fullName>
        <ecNumber evidence="2">2.7.7.7</ecNumber>
    </recommendedName>
</protein>